<sequence>MAIGTLPSFNAPAKYTELGRAGLGKWSKQVGNWFDTEIAGTAPSGGPRQPLPQFFDPTKTQYELDQKPTPITWSGFPLKIRTEQPTDDARWAAAENPLTDLSNPAYYLPQQHDRENMDEYLEWSTLKDPDTGDVIIASFTCEGPEYWEKVAEYISVDKILDMYKEMNPDFADQMTLKDITTGTGAYKPRNKWNQMINTGTIAHLIQDNNTLSAEVDIAAQATVIRKDLAYGEIIRNITQLCGDASRYGNTKRNSDPAIGGEINTLARQGFHLSVADPVALYMHAADFSSFRLDPTGTRRGNLDEMIPVPDGTFQFLRGDISKGWGLHLKVKIPASHSVAHNGRTLNCSDLFDLNNGGQYVRYGSQFADYVTMSVSGVVGTTVERAAAQDSLTYTEPFVAPPVDLSLPSVVKEVSVKNRKEAEAVDSGKVFMMVNAVGVKNEGSVAPFHKAKAPFLRSRA</sequence>
<evidence type="ECO:0000313" key="1">
    <source>
        <dbReference type="EMBL" id="KAF2259588.1"/>
    </source>
</evidence>
<dbReference type="EMBL" id="ML986705">
    <property type="protein sequence ID" value="KAF2259588.1"/>
    <property type="molecule type" value="Genomic_DNA"/>
</dbReference>
<reference evidence="2" key="1">
    <citation type="journal article" date="2020" name="Stud. Mycol.">
        <title>101 Dothideomycetes genomes: A test case for predicting lifestyles and emergence of pathogens.</title>
        <authorList>
            <person name="Haridas S."/>
            <person name="Albert R."/>
            <person name="Binder M."/>
            <person name="Bloem J."/>
            <person name="LaButti K."/>
            <person name="Salamov A."/>
            <person name="Andreopoulos B."/>
            <person name="Baker S."/>
            <person name="Barry K."/>
            <person name="Bills G."/>
            <person name="Bluhm B."/>
            <person name="Cannon C."/>
            <person name="Castanera R."/>
            <person name="Culley D."/>
            <person name="Daum C."/>
            <person name="Ezra D."/>
            <person name="Gonzalez J."/>
            <person name="Henrissat B."/>
            <person name="Kuo A."/>
            <person name="Liang C."/>
            <person name="Lipzen A."/>
            <person name="Lutzoni F."/>
            <person name="Magnuson J."/>
            <person name="Mondo S."/>
            <person name="Nolan M."/>
            <person name="Ohm R."/>
            <person name="Pangilinan J."/>
            <person name="Park H.-J."/>
            <person name="Ramirez L."/>
            <person name="Alfaro M."/>
            <person name="Sun H."/>
            <person name="Tritt A."/>
            <person name="Yoshinaga Y."/>
            <person name="Zwiers L.-H."/>
            <person name="Turgeon B."/>
            <person name="Goodwin S."/>
            <person name="Spatafora J."/>
            <person name="Crous P."/>
            <person name="Grigoriev I."/>
        </authorList>
    </citation>
    <scope>NUCLEOTIDE SEQUENCE [LARGE SCALE GENOMIC DNA]</scope>
    <source>
        <strain evidence="2">CBS 304.66</strain>
    </source>
</reference>
<dbReference type="Proteomes" id="UP000800093">
    <property type="component" value="Unassembled WGS sequence"/>
</dbReference>
<comment type="caution">
    <text evidence="1">The sequence shown here is derived from an EMBL/GenBank/DDBJ whole genome shotgun (WGS) entry which is preliminary data.</text>
</comment>
<name>A0A9P4MZK1_9PLEO</name>
<dbReference type="OrthoDB" id="10253919at2759"/>
<keyword evidence="2" id="KW-1185">Reference proteome</keyword>
<gene>
    <name evidence="1" type="ORF">CC78DRAFT_524532</name>
</gene>
<accession>A0A9P4MZK1</accession>
<organism evidence="1 2">
    <name type="scientific">Lojkania enalia</name>
    <dbReference type="NCBI Taxonomy" id="147567"/>
    <lineage>
        <taxon>Eukaryota</taxon>
        <taxon>Fungi</taxon>
        <taxon>Dikarya</taxon>
        <taxon>Ascomycota</taxon>
        <taxon>Pezizomycotina</taxon>
        <taxon>Dothideomycetes</taxon>
        <taxon>Pleosporomycetidae</taxon>
        <taxon>Pleosporales</taxon>
        <taxon>Pleosporales incertae sedis</taxon>
        <taxon>Lojkania</taxon>
    </lineage>
</organism>
<evidence type="ECO:0000313" key="2">
    <source>
        <dbReference type="Proteomes" id="UP000800093"/>
    </source>
</evidence>
<dbReference type="AlphaFoldDB" id="A0A9P4MZK1"/>
<protein>
    <submittedName>
        <fullName evidence="1">Uncharacterized protein</fullName>
    </submittedName>
</protein>
<proteinExistence type="predicted"/>